<accession>A0A512M4A6</accession>
<protein>
    <submittedName>
        <fullName evidence="1">Uncharacterized protein</fullName>
    </submittedName>
</protein>
<gene>
    <name evidence="1" type="ORF">BGE01nite_08680</name>
</gene>
<dbReference type="EMBL" id="BKAG01000004">
    <property type="protein sequence ID" value="GEP41577.1"/>
    <property type="molecule type" value="Genomic_DNA"/>
</dbReference>
<proteinExistence type="predicted"/>
<evidence type="ECO:0000313" key="2">
    <source>
        <dbReference type="Proteomes" id="UP000321577"/>
    </source>
</evidence>
<dbReference type="Proteomes" id="UP000321577">
    <property type="component" value="Unassembled WGS sequence"/>
</dbReference>
<dbReference type="Pfam" id="PF09826">
    <property type="entry name" value="Beta_propel"/>
    <property type="match status" value="1"/>
</dbReference>
<reference evidence="1 2" key="1">
    <citation type="submission" date="2019-07" db="EMBL/GenBank/DDBJ databases">
        <title>Whole genome shotgun sequence of Brevifollis gellanilyticus NBRC 108608.</title>
        <authorList>
            <person name="Hosoyama A."/>
            <person name="Uohara A."/>
            <person name="Ohji S."/>
            <person name="Ichikawa N."/>
        </authorList>
    </citation>
    <scope>NUCLEOTIDE SEQUENCE [LARGE SCALE GENOMIC DNA]</scope>
    <source>
        <strain evidence="1 2">NBRC 108608</strain>
    </source>
</reference>
<evidence type="ECO:0000313" key="1">
    <source>
        <dbReference type="EMBL" id="GEP41577.1"/>
    </source>
</evidence>
<sequence length="1119" mass="118589">MAVLGGSPLSALPPPAAPAAAAVNLRFTMNGAVVTAALERGVYQAVLEQKSGDGWKPLAVAYSTSRTGRVTFKMPAATDAANLRVQGYRTPKFPARFLYGKRSFDRKDLTSDTLTLSGNVSIPNMSIMPTIAFTSTALASANTLMGATTAISRALADLPPTPVTDTVLESDIWQIVGNQMYFFNHYRGLQILDLAAPTLPVRTGSVRLPASGEQMIVMDEAGTQVALLGTSTDHKNVGKTTVWLIRVADGIPAMASEVPLEGVMLDSRLVGTTLHVLSKVSPELTANSSTHDMHGTAVLTSIDLSNLDAPKKLGRLTFPAESAALQISEGCALVATTYYAGTNLYANRAVHLVDVSKAPRLVKTFTPRGLIQDKFKLGIVNGSVVTVSIEGSWTDRKTWVETFPIAGSDVTAQSALELERARGETLHATRFDGDRLYVVTFRQIDPLFIVDLANPAAPVLSGVLEVPGWSTYLEPLGDRLLAVGIEGGYTTVSLFDVADVTAPSLLSRLKLGGTYGSNSEANTDEKAIEYLPEEGILMVPFQGGTPSGGDKAVQVVNVGADELTAGPTIGHDFDPRRGSFISGHYVSISGHELLVHGTDTEATDEPVVSLPLAWRADRVVPVGEHLVQIEDGQNFNRYFTPAPGEYAKLRITSTTDPDALEQVVNIGCGRIVGITQRDSRLYLAQQMQFTTTTLARDVAPSLRTLALDLSSKTPVVTQVGSVVHDLGALNVPDPTIDEVQPLWINDQKLVWYVPLNQGLRLIPGPIIIGGPIFRLPVLTLPILIGQPVIDIGIIGPGRLITNVNATLNGAVLTGAPPPPAEPAPGPPPGVPAAVLCPVSIDTAGTITAETAQVVRVKGNLRHTSRAFTQGGFIFFSYDTAVEKSSSNATTATTSAASFTRGPVLTKIAVPLRPQEVRLASWLQVIDWNGNAPVLRDPVSIPGPLLSVAQADAQGAVVLTNSDQQISKTAAATRVIQACAYDGVSAWQLDSYITSTPYHSATATDGLRLYLGREVGIIGVVGVGYNALTGRLSQINNWPTAETPTTLHVIPGHLLASSAGNLEVATITASTGVLKPVASFDTPTNLWLRVDRSAITPAQDLWIPAGEFGVEFLQRGDLAP</sequence>
<dbReference type="AlphaFoldDB" id="A0A512M4A6"/>
<dbReference type="InterPro" id="IPR019198">
    <property type="entry name" value="Beta_propeller_containing"/>
</dbReference>
<name>A0A512M4A6_9BACT</name>
<comment type="caution">
    <text evidence="1">The sequence shown here is derived from an EMBL/GenBank/DDBJ whole genome shotgun (WGS) entry which is preliminary data.</text>
</comment>
<organism evidence="1 2">
    <name type="scientific">Brevifollis gellanilyticus</name>
    <dbReference type="NCBI Taxonomy" id="748831"/>
    <lineage>
        <taxon>Bacteria</taxon>
        <taxon>Pseudomonadati</taxon>
        <taxon>Verrucomicrobiota</taxon>
        <taxon>Verrucomicrobiia</taxon>
        <taxon>Verrucomicrobiales</taxon>
        <taxon>Verrucomicrobiaceae</taxon>
    </lineage>
</organism>
<keyword evidence="2" id="KW-1185">Reference proteome</keyword>